<organism evidence="2 3">
    <name type="scientific">Lophiostoma macrostomum CBS 122681</name>
    <dbReference type="NCBI Taxonomy" id="1314788"/>
    <lineage>
        <taxon>Eukaryota</taxon>
        <taxon>Fungi</taxon>
        <taxon>Dikarya</taxon>
        <taxon>Ascomycota</taxon>
        <taxon>Pezizomycotina</taxon>
        <taxon>Dothideomycetes</taxon>
        <taxon>Pleosporomycetidae</taxon>
        <taxon>Pleosporales</taxon>
        <taxon>Lophiostomataceae</taxon>
        <taxon>Lophiostoma</taxon>
    </lineage>
</organism>
<reference evidence="2" key="1">
    <citation type="journal article" date="2020" name="Stud. Mycol.">
        <title>101 Dothideomycetes genomes: a test case for predicting lifestyles and emergence of pathogens.</title>
        <authorList>
            <person name="Haridas S."/>
            <person name="Albert R."/>
            <person name="Binder M."/>
            <person name="Bloem J."/>
            <person name="Labutti K."/>
            <person name="Salamov A."/>
            <person name="Andreopoulos B."/>
            <person name="Baker S."/>
            <person name="Barry K."/>
            <person name="Bills G."/>
            <person name="Bluhm B."/>
            <person name="Cannon C."/>
            <person name="Castanera R."/>
            <person name="Culley D."/>
            <person name="Daum C."/>
            <person name="Ezra D."/>
            <person name="Gonzalez J."/>
            <person name="Henrissat B."/>
            <person name="Kuo A."/>
            <person name="Liang C."/>
            <person name="Lipzen A."/>
            <person name="Lutzoni F."/>
            <person name="Magnuson J."/>
            <person name="Mondo S."/>
            <person name="Nolan M."/>
            <person name="Ohm R."/>
            <person name="Pangilinan J."/>
            <person name="Park H.-J."/>
            <person name="Ramirez L."/>
            <person name="Alfaro M."/>
            <person name="Sun H."/>
            <person name="Tritt A."/>
            <person name="Yoshinaga Y."/>
            <person name="Zwiers L.-H."/>
            <person name="Turgeon B."/>
            <person name="Goodwin S."/>
            <person name="Spatafora J."/>
            <person name="Crous P."/>
            <person name="Grigoriev I."/>
        </authorList>
    </citation>
    <scope>NUCLEOTIDE SEQUENCE</scope>
    <source>
        <strain evidence="2">CBS 122681</strain>
    </source>
</reference>
<feature type="compositionally biased region" description="Low complexity" evidence="1">
    <location>
        <begin position="561"/>
        <end position="579"/>
    </location>
</feature>
<gene>
    <name evidence="2" type="ORF">K491DRAFT_674128</name>
</gene>
<dbReference type="AlphaFoldDB" id="A0A6A6TR92"/>
<feature type="compositionally biased region" description="Basic and acidic residues" evidence="1">
    <location>
        <begin position="262"/>
        <end position="278"/>
    </location>
</feature>
<dbReference type="EMBL" id="MU004295">
    <property type="protein sequence ID" value="KAF2661144.1"/>
    <property type="molecule type" value="Genomic_DNA"/>
</dbReference>
<dbReference type="Proteomes" id="UP000799324">
    <property type="component" value="Unassembled WGS sequence"/>
</dbReference>
<evidence type="ECO:0000313" key="2">
    <source>
        <dbReference type="EMBL" id="KAF2661144.1"/>
    </source>
</evidence>
<proteinExistence type="predicted"/>
<feature type="region of interest" description="Disordered" evidence="1">
    <location>
        <begin position="208"/>
        <end position="291"/>
    </location>
</feature>
<evidence type="ECO:0000313" key="3">
    <source>
        <dbReference type="Proteomes" id="UP000799324"/>
    </source>
</evidence>
<evidence type="ECO:0000256" key="1">
    <source>
        <dbReference type="SAM" id="MobiDB-lite"/>
    </source>
</evidence>
<feature type="region of interest" description="Disordered" evidence="1">
    <location>
        <begin position="614"/>
        <end position="699"/>
    </location>
</feature>
<sequence>MSQSHSHRLPTSFTLPLIFRGTGAGRKPAVDDLNNIYKHSSPSQLQRGHIPIPHVSNDRHQRALKGESWGLQRAREAGIVRSRVRAQGNVDVNEDEERDEEAGVGNEVELELEPATKKKKDSLEGLQSMQPSNPIPIPIPIPVPEPTRKDLGGAMSRSRSPLSVAERRHVPLSHFLPAMVVQDEQWVQDLTEPTELVDLGSLIRSGAETHGSVGEAGQRQEDEGEGKVEVEVERTEGERETATEESEVAFAVEDRGADDEAEWKKSEEEKCSQKKDLTKYAQHSAKSAPPSPLKILRQEASTELCVDKDLPPLPAIPQEQGACGRASELGLVDTTLNMNKTLPPTPQASSPASGRLLWGFDDGEIVEDAKLRGKAQGRSVQQVDGLIESVQALAVKIKEDRKTECRSLASHISNEIEHQGKRDLGYHVGEEVEDNASQERAENEAGETHVGSGVRLFKPTSLRVLEVANTRDLGSSSGPGPEEPIAEDVETENKLVEHGLRKHQDPQTPREEASASNESSEQLDTLEETLNSTDDSGYPLSTIAETHEATPQRTNMLSPDQQESSNQFDSSSRSLSRLEGLVREKPEIPRSTVEKVLAATERLKAILRDREIQEQEEEHGIHRQQSVLAHANLVTGRPRRVAGEREAQESNAAHVGSSRPRDSAGKQSGGSERAEQSVLANDKGTGLKATGARDGDEDWKMLRRVAREYA</sequence>
<feature type="region of interest" description="Disordered" evidence="1">
    <location>
        <begin position="118"/>
        <end position="162"/>
    </location>
</feature>
<feature type="compositionally biased region" description="Polar residues" evidence="1">
    <location>
        <begin position="551"/>
        <end position="560"/>
    </location>
</feature>
<feature type="region of interest" description="Disordered" evidence="1">
    <location>
        <begin position="433"/>
        <end position="454"/>
    </location>
</feature>
<feature type="region of interest" description="Disordered" evidence="1">
    <location>
        <begin position="498"/>
        <end position="525"/>
    </location>
</feature>
<feature type="compositionally biased region" description="Pro residues" evidence="1">
    <location>
        <begin position="133"/>
        <end position="145"/>
    </location>
</feature>
<feature type="region of interest" description="Disordered" evidence="1">
    <location>
        <begin position="548"/>
        <end position="586"/>
    </location>
</feature>
<protein>
    <submittedName>
        <fullName evidence="2">Uncharacterized protein</fullName>
    </submittedName>
</protein>
<feature type="region of interest" description="Disordered" evidence="1">
    <location>
        <begin position="468"/>
        <end position="487"/>
    </location>
</feature>
<accession>A0A6A6TR92</accession>
<feature type="compositionally biased region" description="Basic and acidic residues" evidence="1">
    <location>
        <begin position="498"/>
        <end position="513"/>
    </location>
</feature>
<feature type="compositionally biased region" description="Basic and acidic residues" evidence="1">
    <location>
        <begin position="437"/>
        <end position="447"/>
    </location>
</feature>
<name>A0A6A6TR92_9PLEO</name>
<keyword evidence="3" id="KW-1185">Reference proteome</keyword>
<feature type="compositionally biased region" description="Basic and acidic residues" evidence="1">
    <location>
        <begin position="218"/>
        <end position="242"/>
    </location>
</feature>